<dbReference type="AlphaFoldDB" id="A0AA36FVH0"/>
<comment type="caution">
    <text evidence="1">The sequence shown here is derived from an EMBL/GenBank/DDBJ whole genome shotgun (WGS) entry which is preliminary data.</text>
</comment>
<dbReference type="Proteomes" id="UP001177023">
    <property type="component" value="Unassembled WGS sequence"/>
</dbReference>
<evidence type="ECO:0000313" key="2">
    <source>
        <dbReference type="Proteomes" id="UP001177023"/>
    </source>
</evidence>
<sequence length="89" mass="9913">MARHFWEASFGTEVFTSIAYSEISSWSDGSPVDYSYYVWRQHDGVLLTCAHDGGSGCGHCYNGDWYGPGYGTDSSEPSSFICKTRPWGH</sequence>
<accession>A0AA36FVH0</accession>
<dbReference type="SUPFAM" id="SSF56436">
    <property type="entry name" value="C-type lectin-like"/>
    <property type="match status" value="1"/>
</dbReference>
<proteinExistence type="predicted"/>
<dbReference type="InterPro" id="IPR016186">
    <property type="entry name" value="C-type_lectin-like/link_sf"/>
</dbReference>
<gene>
    <name evidence="1" type="ORF">MSPICULIGERA_LOCUS7575</name>
</gene>
<evidence type="ECO:0000313" key="1">
    <source>
        <dbReference type="EMBL" id="CAJ0569081.1"/>
    </source>
</evidence>
<dbReference type="EMBL" id="CATQJA010001915">
    <property type="protein sequence ID" value="CAJ0569081.1"/>
    <property type="molecule type" value="Genomic_DNA"/>
</dbReference>
<reference evidence="1" key="1">
    <citation type="submission" date="2023-06" db="EMBL/GenBank/DDBJ databases">
        <authorList>
            <person name="Delattre M."/>
        </authorList>
    </citation>
    <scope>NUCLEOTIDE SEQUENCE</scope>
    <source>
        <strain evidence="1">AF72</strain>
    </source>
</reference>
<keyword evidence="2" id="KW-1185">Reference proteome</keyword>
<name>A0AA36FVH0_9BILA</name>
<organism evidence="1 2">
    <name type="scientific">Mesorhabditis spiculigera</name>
    <dbReference type="NCBI Taxonomy" id="96644"/>
    <lineage>
        <taxon>Eukaryota</taxon>
        <taxon>Metazoa</taxon>
        <taxon>Ecdysozoa</taxon>
        <taxon>Nematoda</taxon>
        <taxon>Chromadorea</taxon>
        <taxon>Rhabditida</taxon>
        <taxon>Rhabditina</taxon>
        <taxon>Rhabditomorpha</taxon>
        <taxon>Rhabditoidea</taxon>
        <taxon>Rhabditidae</taxon>
        <taxon>Mesorhabditinae</taxon>
        <taxon>Mesorhabditis</taxon>
    </lineage>
</organism>
<dbReference type="Gene3D" id="3.10.100.10">
    <property type="entry name" value="Mannose-Binding Protein A, subunit A"/>
    <property type="match status" value="1"/>
</dbReference>
<feature type="non-terminal residue" evidence="1">
    <location>
        <position position="89"/>
    </location>
</feature>
<protein>
    <submittedName>
        <fullName evidence="1">Uncharacterized protein</fullName>
    </submittedName>
</protein>
<dbReference type="InterPro" id="IPR016187">
    <property type="entry name" value="CTDL_fold"/>
</dbReference>